<evidence type="ECO:0000256" key="9">
    <source>
        <dbReference type="ARBA" id="ARBA00023014"/>
    </source>
</evidence>
<keyword evidence="9" id="KW-0411">Iron-sulfur</keyword>
<dbReference type="InterPro" id="IPR001155">
    <property type="entry name" value="OxRdtase_FMN_N"/>
</dbReference>
<dbReference type="GO" id="GO:0016491">
    <property type="term" value="F:oxidoreductase activity"/>
    <property type="evidence" value="ECO:0007669"/>
    <property type="project" value="UniProtKB-KW"/>
</dbReference>
<dbReference type="EMBL" id="ATHJ01000033">
    <property type="protein sequence ID" value="EPR44194.1"/>
    <property type="molecule type" value="Genomic_DNA"/>
</dbReference>
<dbReference type="STRING" id="897.B2D07_04100"/>
<dbReference type="GO" id="GO:0010181">
    <property type="term" value="F:FMN binding"/>
    <property type="evidence" value="ECO:0007669"/>
    <property type="project" value="InterPro"/>
</dbReference>
<accession>S7VBX6</accession>
<keyword evidence="8" id="KW-0408">Iron</keyword>
<reference evidence="12 13" key="1">
    <citation type="journal article" date="2013" name="Genome Announc.">
        <title>Draft genome sequences for three mercury-methylating, sulfate-reducing bacteria.</title>
        <authorList>
            <person name="Brown S.D."/>
            <person name="Hurt R.A.Jr."/>
            <person name="Gilmour C.C."/>
            <person name="Elias D.A."/>
        </authorList>
    </citation>
    <scope>NUCLEOTIDE SEQUENCE [LARGE SCALE GENOMIC DNA]</scope>
    <source>
        <strain evidence="12 13">DSM 2059</strain>
    </source>
</reference>
<evidence type="ECO:0000259" key="11">
    <source>
        <dbReference type="Pfam" id="PF07992"/>
    </source>
</evidence>
<dbReference type="Gene3D" id="3.40.50.720">
    <property type="entry name" value="NAD(P)-binding Rossmann-like Domain"/>
    <property type="match status" value="1"/>
</dbReference>
<dbReference type="eggNOG" id="COG1902">
    <property type="taxonomic scope" value="Bacteria"/>
</dbReference>
<evidence type="ECO:0000256" key="7">
    <source>
        <dbReference type="ARBA" id="ARBA00023002"/>
    </source>
</evidence>
<dbReference type="SUPFAM" id="SSF51395">
    <property type="entry name" value="FMN-linked oxidoreductases"/>
    <property type="match status" value="1"/>
</dbReference>
<dbReference type="Gene3D" id="3.20.20.70">
    <property type="entry name" value="Aldolase class I"/>
    <property type="match status" value="1"/>
</dbReference>
<dbReference type="PANTHER" id="PTHR42917:SF2">
    <property type="entry name" value="2,4-DIENOYL-COA REDUCTASE [(2E)-ENOYL-COA-PRODUCING]"/>
    <property type="match status" value="1"/>
</dbReference>
<dbReference type="OrthoDB" id="9784632at2"/>
<evidence type="ECO:0000256" key="4">
    <source>
        <dbReference type="ARBA" id="ARBA00022630"/>
    </source>
</evidence>
<evidence type="ECO:0000256" key="2">
    <source>
        <dbReference type="ARBA" id="ARBA00001966"/>
    </source>
</evidence>
<keyword evidence="4" id="KW-0285">Flavoprotein</keyword>
<keyword evidence="7" id="KW-0560">Oxidoreductase</keyword>
<dbReference type="InterPro" id="IPR051793">
    <property type="entry name" value="NADH:flavin_oxidoreductase"/>
</dbReference>
<dbReference type="PRINTS" id="PR00368">
    <property type="entry name" value="FADPNR"/>
</dbReference>
<dbReference type="Gene3D" id="3.50.50.60">
    <property type="entry name" value="FAD/NAD(P)-binding domain"/>
    <property type="match status" value="1"/>
</dbReference>
<name>S7VBX6_DESML</name>
<evidence type="ECO:0000256" key="6">
    <source>
        <dbReference type="ARBA" id="ARBA00022723"/>
    </source>
</evidence>
<evidence type="ECO:0000256" key="8">
    <source>
        <dbReference type="ARBA" id="ARBA00023004"/>
    </source>
</evidence>
<organism evidence="12 13">
    <name type="scientific">Desulfococcus multivorans DSM 2059</name>
    <dbReference type="NCBI Taxonomy" id="1121405"/>
    <lineage>
        <taxon>Bacteria</taxon>
        <taxon>Pseudomonadati</taxon>
        <taxon>Thermodesulfobacteriota</taxon>
        <taxon>Desulfobacteria</taxon>
        <taxon>Desulfobacterales</taxon>
        <taxon>Desulfococcaceae</taxon>
        <taxon>Desulfococcus</taxon>
    </lineage>
</organism>
<dbReference type="InterPro" id="IPR036188">
    <property type="entry name" value="FAD/NAD-bd_sf"/>
</dbReference>
<evidence type="ECO:0000256" key="5">
    <source>
        <dbReference type="ARBA" id="ARBA00022643"/>
    </source>
</evidence>
<dbReference type="PRINTS" id="PR00469">
    <property type="entry name" value="PNDRDTASEII"/>
</dbReference>
<keyword evidence="13" id="KW-1185">Reference proteome</keyword>
<dbReference type="GO" id="GO:0046872">
    <property type="term" value="F:metal ion binding"/>
    <property type="evidence" value="ECO:0007669"/>
    <property type="project" value="UniProtKB-KW"/>
</dbReference>
<evidence type="ECO:0000256" key="1">
    <source>
        <dbReference type="ARBA" id="ARBA00001917"/>
    </source>
</evidence>
<feature type="domain" description="FAD/NAD(P)-binding" evidence="11">
    <location>
        <begin position="375"/>
        <end position="597"/>
    </location>
</feature>
<comment type="cofactor">
    <cofactor evidence="1">
        <name>FMN</name>
        <dbReference type="ChEBI" id="CHEBI:58210"/>
    </cofactor>
</comment>
<dbReference type="GO" id="GO:0051536">
    <property type="term" value="F:iron-sulfur cluster binding"/>
    <property type="evidence" value="ECO:0007669"/>
    <property type="project" value="UniProtKB-KW"/>
</dbReference>
<dbReference type="InterPro" id="IPR013785">
    <property type="entry name" value="Aldolase_TIM"/>
</dbReference>
<feature type="domain" description="NADH:flavin oxidoreductase/NADH oxidase N-terminal" evidence="10">
    <location>
        <begin position="4"/>
        <end position="328"/>
    </location>
</feature>
<evidence type="ECO:0000256" key="3">
    <source>
        <dbReference type="ARBA" id="ARBA00011048"/>
    </source>
</evidence>
<comment type="caution">
    <text evidence="12">The sequence shown here is derived from an EMBL/GenBank/DDBJ whole genome shotgun (WGS) entry which is preliminary data.</text>
</comment>
<gene>
    <name evidence="12" type="ORF">dsmv_1144</name>
</gene>
<keyword evidence="6" id="KW-0479">Metal-binding</keyword>
<protein>
    <submittedName>
        <fullName evidence="12">NADH:flavin oxidoreductase/NADH oxidase</fullName>
    </submittedName>
</protein>
<dbReference type="PANTHER" id="PTHR42917">
    <property type="entry name" value="2,4-DIENOYL-COA REDUCTASE"/>
    <property type="match status" value="1"/>
</dbReference>
<dbReference type="Pfam" id="PF00724">
    <property type="entry name" value="Oxidored_FMN"/>
    <property type="match status" value="1"/>
</dbReference>
<dbReference type="InterPro" id="IPR023753">
    <property type="entry name" value="FAD/NAD-binding_dom"/>
</dbReference>
<dbReference type="Pfam" id="PF07992">
    <property type="entry name" value="Pyr_redox_2"/>
    <property type="match status" value="1"/>
</dbReference>
<keyword evidence="5" id="KW-0288">FMN</keyword>
<evidence type="ECO:0000259" key="10">
    <source>
        <dbReference type="Pfam" id="PF00724"/>
    </source>
</evidence>
<evidence type="ECO:0000313" key="13">
    <source>
        <dbReference type="Proteomes" id="UP000014977"/>
    </source>
</evidence>
<dbReference type="CDD" id="cd02803">
    <property type="entry name" value="OYE_like_FMN_family"/>
    <property type="match status" value="1"/>
</dbReference>
<dbReference type="eggNOG" id="COG0446">
    <property type="taxonomic scope" value="Bacteria"/>
</dbReference>
<dbReference type="AlphaFoldDB" id="S7VBX6"/>
<sequence length="636" mass="68665">MRAMFKPMDLGTLTLANRFVFPPIKTACGTPEGKVTDRQITFYGQIAHNGPAIVILEPVAVTTDGREHPKQLCVHLDNSVAELEKITRVIHREDRLACLHLNHGGAAANPKASGTLPLAPSAVTCPTTGQSAEALIEAQIETIIDGYNRAARRAEAAGFDLIEIQAGHGYLVSQFLNAKINRRTDSYGTNRLSFAERVFAAVKEGAPRMPLILRISGSEMSPEFGISPDDLAPVLKLAESSGFIAVHVGMGASCFSPPWYFQHSSLPEKPQNDALAWVRSQTDLPIIAAGRMGRPDRVKALRESGQVDLIALGRPLIADPQMIEKWARGNFQDVAACGYCLQGCLHRVRNGEPIGCNLNPEIGNPPLGQTDKPLNVLVAGGGPAGISAAFYLARRGHTVTLAEKEDHLGGQFNLAWQAPGKKTMQDGLDNLKYKVRIHAENVLTGQAVDPGMVKKLSPDLLVWATGAVQNIPAIDGLENQDWMTSLEYFAGRKTVNGPRVLVIGAGRTGLEIAEKLGMAGFEVVATKRTDPIGSMMEMITRKLMLMRLEKLPNVNLMPHTTVKHFSAEGVDVVQDDKAMVLKPFQTIILASGMHPASGPDDEIRRAVPTVETIGDAAEVMDIYAAVHAGYATALKY</sequence>
<dbReference type="RefSeq" id="WP_020875440.1">
    <property type="nucleotide sequence ID" value="NZ_ATHJ01000033.1"/>
</dbReference>
<proteinExistence type="inferred from homology"/>
<comment type="cofactor">
    <cofactor evidence="2">
        <name>[4Fe-4S] cluster</name>
        <dbReference type="ChEBI" id="CHEBI:49883"/>
    </cofactor>
</comment>
<evidence type="ECO:0000313" key="12">
    <source>
        <dbReference type="EMBL" id="EPR44194.1"/>
    </source>
</evidence>
<dbReference type="SUPFAM" id="SSF51905">
    <property type="entry name" value="FAD/NAD(P)-binding domain"/>
    <property type="match status" value="1"/>
</dbReference>
<dbReference type="Proteomes" id="UP000014977">
    <property type="component" value="Unassembled WGS sequence"/>
</dbReference>
<comment type="similarity">
    <text evidence="3">In the N-terminal section; belongs to the NADH:flavin oxidoreductase/NADH oxidase family.</text>
</comment>